<reference evidence="1" key="1">
    <citation type="submission" date="2018-05" db="EMBL/GenBank/DDBJ databases">
        <authorList>
            <person name="Lanie J.A."/>
            <person name="Ng W.-L."/>
            <person name="Kazmierczak K.M."/>
            <person name="Andrzejewski T.M."/>
            <person name="Davidsen T.M."/>
            <person name="Wayne K.J."/>
            <person name="Tettelin H."/>
            <person name="Glass J.I."/>
            <person name="Rusch D."/>
            <person name="Podicherti R."/>
            <person name="Tsui H.-C.T."/>
            <person name="Winkler M.E."/>
        </authorList>
    </citation>
    <scope>NUCLEOTIDE SEQUENCE</scope>
</reference>
<protein>
    <recommendedName>
        <fullName evidence="2">PglZ domain-containing protein</fullName>
    </recommendedName>
</protein>
<proteinExistence type="predicted"/>
<dbReference type="InterPro" id="IPR017850">
    <property type="entry name" value="Alkaline_phosphatase_core_sf"/>
</dbReference>
<dbReference type="PANTHER" id="PTHR10151:SF120">
    <property type="entry name" value="BIS(5'-ADENOSYL)-TRIPHOSPHATASE"/>
    <property type="match status" value="1"/>
</dbReference>
<dbReference type="AlphaFoldDB" id="A0A381YP95"/>
<dbReference type="Gene3D" id="3.40.720.10">
    <property type="entry name" value="Alkaline Phosphatase, subunit A"/>
    <property type="match status" value="1"/>
</dbReference>
<evidence type="ECO:0000313" key="1">
    <source>
        <dbReference type="EMBL" id="SVA78764.1"/>
    </source>
</evidence>
<evidence type="ECO:0008006" key="2">
    <source>
        <dbReference type="Google" id="ProtNLM"/>
    </source>
</evidence>
<organism evidence="1">
    <name type="scientific">marine metagenome</name>
    <dbReference type="NCBI Taxonomy" id="408172"/>
    <lineage>
        <taxon>unclassified sequences</taxon>
        <taxon>metagenomes</taxon>
        <taxon>ecological metagenomes</taxon>
    </lineage>
</organism>
<dbReference type="Pfam" id="PF01663">
    <property type="entry name" value="Phosphodiest"/>
    <property type="match status" value="1"/>
</dbReference>
<dbReference type="PANTHER" id="PTHR10151">
    <property type="entry name" value="ECTONUCLEOTIDE PYROPHOSPHATASE/PHOSPHODIESTERASE"/>
    <property type="match status" value="1"/>
</dbReference>
<dbReference type="InterPro" id="IPR002591">
    <property type="entry name" value="Phosphodiest/P_Trfase"/>
</dbReference>
<sequence length="374" mass="39509">MGPPTDSSFDLSQPVHPGYGAECVTALIPALLEGAAEPAWLPAGSLEARCVVLLVLDGLGWNQLETRRGLVPTLSALDGGPITTVAPTTTATALTSITTGRPPGEHGVVGYRVALEEGVFNTLRWSVGGGGLKDRPDPRDFQPCSTFGAQRPPVVTRAEHAGSGFSRAHLADARMIGYQDRDGAVEAVVDAARSAEAFVYAYWDGIDRTAHEYGFGERYDEELTACDAMVAAMLDRLAPDTALLVTADHGQVEVGERMLTLPGEVSALVDRQSGEARFRWLHSHPGSATDLLAASQEAFGALAWVVGVDEAVNSGWFGPMVTPAARARLGDVALVAREQVGFVDPAEVMPIQLICRHGSLTADETFVPLVGVVT</sequence>
<gene>
    <name evidence="1" type="ORF">METZ01_LOCUS131618</name>
</gene>
<name>A0A381YP95_9ZZZZ</name>
<accession>A0A381YP95</accession>
<dbReference type="GO" id="GO:0016787">
    <property type="term" value="F:hydrolase activity"/>
    <property type="evidence" value="ECO:0007669"/>
    <property type="project" value="UniProtKB-ARBA"/>
</dbReference>
<dbReference type="EMBL" id="UINC01018697">
    <property type="protein sequence ID" value="SVA78764.1"/>
    <property type="molecule type" value="Genomic_DNA"/>
</dbReference>
<dbReference type="SUPFAM" id="SSF53649">
    <property type="entry name" value="Alkaline phosphatase-like"/>
    <property type="match status" value="1"/>
</dbReference>